<dbReference type="PANTHER" id="PTHR43128">
    <property type="entry name" value="L-2-HYDROXYCARBOXYLATE DEHYDROGENASE (NAD(P)(+))"/>
    <property type="match status" value="1"/>
</dbReference>
<feature type="active site" description="Proton acceptor" evidence="7">
    <location>
        <position position="192"/>
    </location>
</feature>
<proteinExistence type="inferred from homology"/>
<protein>
    <recommendedName>
        <fullName evidence="3">L-lactate dehydrogenase</fullName>
        <ecNumber evidence="3">1.1.1.27</ecNumber>
    </recommendedName>
</protein>
<dbReference type="InterPro" id="IPR036291">
    <property type="entry name" value="NAD(P)-bd_dom_sf"/>
</dbReference>
<evidence type="ECO:0000256" key="3">
    <source>
        <dbReference type="ARBA" id="ARBA00012967"/>
    </source>
</evidence>
<feature type="binding site" evidence="8">
    <location>
        <position position="112"/>
    </location>
    <ligand>
        <name>NAD(+)</name>
        <dbReference type="ChEBI" id="CHEBI:57540"/>
    </ligand>
</feature>
<feature type="binding site" evidence="8">
    <location>
        <begin position="26"/>
        <end position="31"/>
    </location>
    <ligand>
        <name>NAD(+)</name>
        <dbReference type="ChEBI" id="CHEBI:57540"/>
    </ligand>
</feature>
<dbReference type="PRINTS" id="PR00086">
    <property type="entry name" value="LLDHDRGNASE"/>
</dbReference>
<dbReference type="Pfam" id="PF00056">
    <property type="entry name" value="Ldh_1_N"/>
    <property type="match status" value="1"/>
</dbReference>
<evidence type="ECO:0000256" key="7">
    <source>
        <dbReference type="PIRSR" id="PIRSR000102-1"/>
    </source>
</evidence>
<keyword evidence="4 9" id="KW-0560">Oxidoreductase</keyword>
<accession>A0A9P0H1Q2</accession>
<evidence type="ECO:0000256" key="9">
    <source>
        <dbReference type="RuleBase" id="RU003369"/>
    </source>
</evidence>
<evidence type="ECO:0000256" key="4">
    <source>
        <dbReference type="ARBA" id="ARBA00023002"/>
    </source>
</evidence>
<gene>
    <name evidence="12" type="ORF">NEZAVI_LOCUS2647</name>
</gene>
<dbReference type="PANTHER" id="PTHR43128:SF16">
    <property type="entry name" value="L-LACTATE DEHYDROGENASE"/>
    <property type="match status" value="1"/>
</dbReference>
<organism evidence="12 13">
    <name type="scientific">Nezara viridula</name>
    <name type="common">Southern green stink bug</name>
    <name type="synonym">Cimex viridulus</name>
    <dbReference type="NCBI Taxonomy" id="85310"/>
    <lineage>
        <taxon>Eukaryota</taxon>
        <taxon>Metazoa</taxon>
        <taxon>Ecdysozoa</taxon>
        <taxon>Arthropoda</taxon>
        <taxon>Hexapoda</taxon>
        <taxon>Insecta</taxon>
        <taxon>Pterygota</taxon>
        <taxon>Neoptera</taxon>
        <taxon>Paraneoptera</taxon>
        <taxon>Hemiptera</taxon>
        <taxon>Heteroptera</taxon>
        <taxon>Panheteroptera</taxon>
        <taxon>Pentatomomorpha</taxon>
        <taxon>Pentatomoidea</taxon>
        <taxon>Pentatomidae</taxon>
        <taxon>Pentatominae</taxon>
        <taxon>Nezara</taxon>
    </lineage>
</organism>
<dbReference type="InterPro" id="IPR011304">
    <property type="entry name" value="L-lactate_DH"/>
</dbReference>
<feature type="binding site" evidence="8">
    <location>
        <position position="51"/>
    </location>
    <ligand>
        <name>NAD(+)</name>
        <dbReference type="ChEBI" id="CHEBI:57540"/>
    </ligand>
</feature>
<dbReference type="PIRSF" id="PIRSF000102">
    <property type="entry name" value="Lac_mal_DH"/>
    <property type="match status" value="1"/>
</dbReference>
<comment type="similarity">
    <text evidence="2">Belongs to the LDH/MDH superfamily. LDH family.</text>
</comment>
<feature type="domain" description="Lactate/malate dehydrogenase N-terminal" evidence="10">
    <location>
        <begin position="21"/>
        <end position="159"/>
    </location>
</feature>
<evidence type="ECO:0000256" key="8">
    <source>
        <dbReference type="PIRSR" id="PIRSR000102-3"/>
    </source>
</evidence>
<dbReference type="EMBL" id="OV725077">
    <property type="protein sequence ID" value="CAH1391666.1"/>
    <property type="molecule type" value="Genomic_DNA"/>
</dbReference>
<comment type="catalytic activity">
    <reaction evidence="6">
        <text>(S)-lactate + NAD(+) = pyruvate + NADH + H(+)</text>
        <dbReference type="Rhea" id="RHEA:23444"/>
        <dbReference type="ChEBI" id="CHEBI:15361"/>
        <dbReference type="ChEBI" id="CHEBI:15378"/>
        <dbReference type="ChEBI" id="CHEBI:16651"/>
        <dbReference type="ChEBI" id="CHEBI:57540"/>
        <dbReference type="ChEBI" id="CHEBI:57945"/>
        <dbReference type="EC" id="1.1.1.27"/>
    </reaction>
</comment>
<dbReference type="GO" id="GO:0006089">
    <property type="term" value="P:lactate metabolic process"/>
    <property type="evidence" value="ECO:0007669"/>
    <property type="project" value="TreeGrafter"/>
</dbReference>
<dbReference type="AlphaFoldDB" id="A0A9P0H1Q2"/>
<evidence type="ECO:0000256" key="6">
    <source>
        <dbReference type="ARBA" id="ARBA00049258"/>
    </source>
</evidence>
<evidence type="ECO:0000256" key="1">
    <source>
        <dbReference type="ARBA" id="ARBA00004843"/>
    </source>
</evidence>
<reference evidence="12" key="1">
    <citation type="submission" date="2022-01" db="EMBL/GenBank/DDBJ databases">
        <authorList>
            <person name="King R."/>
        </authorList>
    </citation>
    <scope>NUCLEOTIDE SEQUENCE</scope>
</reference>
<dbReference type="InterPro" id="IPR001557">
    <property type="entry name" value="L-lactate/malate_DH"/>
</dbReference>
<keyword evidence="13" id="KW-1185">Reference proteome</keyword>
<dbReference type="Gene3D" id="3.90.110.10">
    <property type="entry name" value="Lactate dehydrogenase/glycoside hydrolase, family 4, C-terminal"/>
    <property type="match status" value="1"/>
</dbReference>
<dbReference type="Gene3D" id="3.40.50.720">
    <property type="entry name" value="NAD(P)-binding Rossmann-like Domain"/>
    <property type="match status" value="1"/>
</dbReference>
<feature type="domain" description="Lactate/malate dehydrogenase C-terminal" evidence="11">
    <location>
        <begin position="162"/>
        <end position="321"/>
    </location>
</feature>
<dbReference type="SUPFAM" id="SSF56327">
    <property type="entry name" value="LDH C-terminal domain-like"/>
    <property type="match status" value="1"/>
</dbReference>
<keyword evidence="5 8" id="KW-0520">NAD</keyword>
<name>A0A9P0H1Q2_NEZVI</name>
<dbReference type="FunFam" id="3.40.50.720:FF:000018">
    <property type="entry name" value="Malate dehydrogenase"/>
    <property type="match status" value="1"/>
</dbReference>
<comment type="pathway">
    <text evidence="1">Fermentation; pyruvate fermentation to lactate; (S)-lactate from pyruvate: step 1/1.</text>
</comment>
<dbReference type="InterPro" id="IPR015955">
    <property type="entry name" value="Lactate_DH/Glyco_Ohase_4_C"/>
</dbReference>
<dbReference type="Proteomes" id="UP001152798">
    <property type="component" value="Chromosome 1"/>
</dbReference>
<dbReference type="SUPFAM" id="SSF51735">
    <property type="entry name" value="NAD(P)-binding Rossmann-fold domains"/>
    <property type="match status" value="1"/>
</dbReference>
<dbReference type="GO" id="GO:0004459">
    <property type="term" value="F:L-lactate dehydrogenase (NAD+) activity"/>
    <property type="evidence" value="ECO:0007669"/>
    <property type="project" value="UniProtKB-EC"/>
</dbReference>
<evidence type="ECO:0000313" key="12">
    <source>
        <dbReference type="EMBL" id="CAH1391666.1"/>
    </source>
</evidence>
<sequence length="331" mass="35648">MSAGPAVERVDGHVALPTGRKVSIVGAGSVGVAIGVSLLAKNIADPLVLIDVDGNKALGEVQDMQHSSAFLQTQQIIGGNDYSLTEGSQICIVTAGARQKPGQSRTDMLEANIKIMKHIITELVKYSPDAIIIIVSNPVDVLTYAAWKISGLPLNQIFGSGTHLDSSRFQYFIGKLSGFPVHLIKAQILGEHGASCAPIWSGVSVAGHPIEKFGNLFTEENKKFVFEQVLQSVPELLRLKGYTSTAVGFAVADQVESILFNKSKAIPVSTLVKGFYGIEEDVFLSLPCLLGNSGISTVLPPDLNEHEKHLFKASADNMFKYQQEIDDFINK</sequence>
<evidence type="ECO:0000259" key="10">
    <source>
        <dbReference type="Pfam" id="PF00056"/>
    </source>
</evidence>
<feature type="binding site" evidence="8">
    <location>
        <begin position="135"/>
        <end position="137"/>
    </location>
    <ligand>
        <name>NAD(+)</name>
        <dbReference type="ChEBI" id="CHEBI:57540"/>
    </ligand>
</feature>
<dbReference type="Pfam" id="PF02866">
    <property type="entry name" value="Ldh_1_C"/>
    <property type="match status" value="1"/>
</dbReference>
<dbReference type="GO" id="GO:0005737">
    <property type="term" value="C:cytoplasm"/>
    <property type="evidence" value="ECO:0007669"/>
    <property type="project" value="InterPro"/>
</dbReference>
<dbReference type="InterPro" id="IPR001236">
    <property type="entry name" value="Lactate/malate_DH_N"/>
</dbReference>
<dbReference type="InterPro" id="IPR022383">
    <property type="entry name" value="Lactate/malate_DH_C"/>
</dbReference>
<evidence type="ECO:0000313" key="13">
    <source>
        <dbReference type="Proteomes" id="UP001152798"/>
    </source>
</evidence>
<dbReference type="NCBIfam" id="TIGR01771">
    <property type="entry name" value="L-LDH-NAD"/>
    <property type="match status" value="1"/>
</dbReference>
<evidence type="ECO:0000259" key="11">
    <source>
        <dbReference type="Pfam" id="PF02866"/>
    </source>
</evidence>
<evidence type="ECO:0000256" key="2">
    <source>
        <dbReference type="ARBA" id="ARBA00006054"/>
    </source>
</evidence>
<dbReference type="EC" id="1.1.1.27" evidence="3"/>
<evidence type="ECO:0000256" key="5">
    <source>
        <dbReference type="ARBA" id="ARBA00023027"/>
    </source>
</evidence>
<dbReference type="OrthoDB" id="5405561at2759"/>